<gene>
    <name evidence="15" type="ORF">NQ317_002305</name>
</gene>
<evidence type="ECO:0000256" key="10">
    <source>
        <dbReference type="ARBA" id="ARBA00023180"/>
    </source>
</evidence>
<feature type="domain" description="Peptidase S9 prolyl oligopeptidase catalytic" evidence="13">
    <location>
        <begin position="316"/>
        <end position="521"/>
    </location>
</feature>
<evidence type="ECO:0000256" key="5">
    <source>
        <dbReference type="ARBA" id="ARBA00022801"/>
    </source>
</evidence>
<protein>
    <recommendedName>
        <fullName evidence="17">Peptidase S9 prolyl oligopeptidase catalytic domain-containing protein</fullName>
    </recommendedName>
</protein>
<keyword evidence="5" id="KW-0378">Hydrolase</keyword>
<dbReference type="InterPro" id="IPR050278">
    <property type="entry name" value="Serine_Prot_S9B/DPPIV"/>
</dbReference>
<evidence type="ECO:0000259" key="13">
    <source>
        <dbReference type="Pfam" id="PF00326"/>
    </source>
</evidence>
<dbReference type="SUPFAM" id="SSF82171">
    <property type="entry name" value="DPP6 N-terminal domain-like"/>
    <property type="match status" value="1"/>
</dbReference>
<evidence type="ECO:0000313" key="16">
    <source>
        <dbReference type="Proteomes" id="UP001162164"/>
    </source>
</evidence>
<evidence type="ECO:0000256" key="9">
    <source>
        <dbReference type="ARBA" id="ARBA00023136"/>
    </source>
</evidence>
<accession>A0ABQ9IVN5</accession>
<dbReference type="PANTHER" id="PTHR11731">
    <property type="entry name" value="PROTEASE FAMILY S9B,C DIPEPTIDYL-PEPTIDASE IV-RELATED"/>
    <property type="match status" value="1"/>
</dbReference>
<evidence type="ECO:0008006" key="17">
    <source>
        <dbReference type="Google" id="ProtNLM"/>
    </source>
</evidence>
<keyword evidence="8" id="KW-1133">Transmembrane helix</keyword>
<evidence type="ECO:0000259" key="14">
    <source>
        <dbReference type="Pfam" id="PF00930"/>
    </source>
</evidence>
<dbReference type="Pfam" id="PF00930">
    <property type="entry name" value="DPPIV_N"/>
    <property type="match status" value="1"/>
</dbReference>
<evidence type="ECO:0000256" key="8">
    <source>
        <dbReference type="ARBA" id="ARBA00022989"/>
    </source>
</evidence>
<dbReference type="InterPro" id="IPR002469">
    <property type="entry name" value="Peptidase_S9B_N"/>
</dbReference>
<feature type="region of interest" description="Disordered" evidence="12">
    <location>
        <begin position="197"/>
        <end position="223"/>
    </location>
</feature>
<evidence type="ECO:0000256" key="3">
    <source>
        <dbReference type="ARBA" id="ARBA00022670"/>
    </source>
</evidence>
<proteinExistence type="predicted"/>
<name>A0ABQ9IVN5_9CUCU</name>
<keyword evidence="6" id="KW-0720">Serine protease</keyword>
<dbReference type="Pfam" id="PF00326">
    <property type="entry name" value="Peptidase_S9"/>
    <property type="match status" value="1"/>
</dbReference>
<dbReference type="InterPro" id="IPR029058">
    <property type="entry name" value="AB_hydrolase_fold"/>
</dbReference>
<dbReference type="PANTHER" id="PTHR11731:SF200">
    <property type="entry name" value="DIPEPTIDYL PEPTIDASE 10, ISOFORM B"/>
    <property type="match status" value="1"/>
</dbReference>
<evidence type="ECO:0000256" key="1">
    <source>
        <dbReference type="ARBA" id="ARBA00004606"/>
    </source>
</evidence>
<dbReference type="Gene3D" id="2.140.10.30">
    <property type="entry name" value="Dipeptidylpeptidase IV, N-terminal domain"/>
    <property type="match status" value="1"/>
</dbReference>
<feature type="domain" description="Dipeptidylpeptidase IV N-terminal" evidence="14">
    <location>
        <begin position="10"/>
        <end position="152"/>
    </location>
</feature>
<keyword evidence="7" id="KW-0735">Signal-anchor</keyword>
<comment type="subcellular location">
    <subcellularLocation>
        <location evidence="11">Endomembrane system</location>
        <topology evidence="11">Single-pass membrane protein</topology>
    </subcellularLocation>
    <subcellularLocation>
        <location evidence="1">Membrane</location>
        <topology evidence="1">Single-pass type II membrane protein</topology>
    </subcellularLocation>
</comment>
<keyword evidence="10" id="KW-0325">Glycoprotein</keyword>
<evidence type="ECO:0000256" key="6">
    <source>
        <dbReference type="ARBA" id="ARBA00022825"/>
    </source>
</evidence>
<keyword evidence="4" id="KW-0812">Transmembrane</keyword>
<keyword evidence="9" id="KW-0472">Membrane</keyword>
<dbReference type="Proteomes" id="UP001162164">
    <property type="component" value="Unassembled WGS sequence"/>
</dbReference>
<keyword evidence="2" id="KW-0031">Aminopeptidase</keyword>
<evidence type="ECO:0000256" key="7">
    <source>
        <dbReference type="ARBA" id="ARBA00022968"/>
    </source>
</evidence>
<evidence type="ECO:0000256" key="11">
    <source>
        <dbReference type="ARBA" id="ARBA00037847"/>
    </source>
</evidence>
<sequence length="537" mass="61089">MTYAKVNLRFCCSDYYFTAVSWISLTEISVVWLNRPQNLSVVTICTSPKWDCRETQRIAGDGHGWVDMGDSPVFGADSSNYITIAPVRDGPSGNFRHAVSVNIPKRRIIPLTHGKYEVTRILTWDYSNDVIYFLGVPEGKPGQLHLYRVTSVPPRTGASLPPPVCLTCVKVPIPTTPPFISLDDNIYRLKTSSWDEEDDDTVITTPSPRRKRKQKQEVAQKEPPVPLSQCNIHLYKTAMPKPKIVLWLQNNTRLRERVAKMAMPQIKTFPVLISGGYHAQVRLHLPPGLREDEITRYPLVVQVYGGPGSQLVTERWRIDWNTYLAGQKDFIIAQIDGRGSGGQGHQLLHKVYYKLGSVEVADQLEVTEYLRDTQHFIDKRRVAVWGWSYGGFVAALALASPKSVFQCAIAVAPVTNWRLYDSAYTERYMGLPNVTENYKGYEEADVSKKAHELKDKMFYLVHGSADDNVHLQQSMVLVKSLTEAETLFRQQIYPDESHSLSGVKRHLYKSMDEFLDDCFRKQVRPEFKAGLMNENDE</sequence>
<evidence type="ECO:0000256" key="2">
    <source>
        <dbReference type="ARBA" id="ARBA00022438"/>
    </source>
</evidence>
<keyword evidence="3" id="KW-0645">Protease</keyword>
<evidence type="ECO:0000313" key="15">
    <source>
        <dbReference type="EMBL" id="KAJ8967105.1"/>
    </source>
</evidence>
<dbReference type="EMBL" id="JAPWTJ010002245">
    <property type="protein sequence ID" value="KAJ8967105.1"/>
    <property type="molecule type" value="Genomic_DNA"/>
</dbReference>
<organism evidence="15 16">
    <name type="scientific">Molorchus minor</name>
    <dbReference type="NCBI Taxonomy" id="1323400"/>
    <lineage>
        <taxon>Eukaryota</taxon>
        <taxon>Metazoa</taxon>
        <taxon>Ecdysozoa</taxon>
        <taxon>Arthropoda</taxon>
        <taxon>Hexapoda</taxon>
        <taxon>Insecta</taxon>
        <taxon>Pterygota</taxon>
        <taxon>Neoptera</taxon>
        <taxon>Endopterygota</taxon>
        <taxon>Coleoptera</taxon>
        <taxon>Polyphaga</taxon>
        <taxon>Cucujiformia</taxon>
        <taxon>Chrysomeloidea</taxon>
        <taxon>Cerambycidae</taxon>
        <taxon>Lamiinae</taxon>
        <taxon>Monochamini</taxon>
        <taxon>Molorchus</taxon>
    </lineage>
</organism>
<keyword evidence="16" id="KW-1185">Reference proteome</keyword>
<evidence type="ECO:0000256" key="4">
    <source>
        <dbReference type="ARBA" id="ARBA00022692"/>
    </source>
</evidence>
<dbReference type="InterPro" id="IPR001375">
    <property type="entry name" value="Peptidase_S9_cat"/>
</dbReference>
<evidence type="ECO:0000256" key="12">
    <source>
        <dbReference type="SAM" id="MobiDB-lite"/>
    </source>
</evidence>
<dbReference type="SUPFAM" id="SSF53474">
    <property type="entry name" value="alpha/beta-Hydrolases"/>
    <property type="match status" value="1"/>
</dbReference>
<comment type="caution">
    <text evidence="15">The sequence shown here is derived from an EMBL/GenBank/DDBJ whole genome shotgun (WGS) entry which is preliminary data.</text>
</comment>
<reference evidence="15" key="1">
    <citation type="journal article" date="2023" name="Insect Mol. Biol.">
        <title>Genome sequencing provides insights into the evolution of gene families encoding plant cell wall-degrading enzymes in longhorned beetles.</title>
        <authorList>
            <person name="Shin N.R."/>
            <person name="Okamura Y."/>
            <person name="Kirsch R."/>
            <person name="Pauchet Y."/>
        </authorList>
    </citation>
    <scope>NUCLEOTIDE SEQUENCE</scope>
    <source>
        <strain evidence="15">MMC_N1</strain>
    </source>
</reference>
<dbReference type="Gene3D" id="3.40.50.1820">
    <property type="entry name" value="alpha/beta hydrolase"/>
    <property type="match status" value="1"/>
</dbReference>